<evidence type="ECO:0000313" key="3">
    <source>
        <dbReference type="Proteomes" id="UP001189429"/>
    </source>
</evidence>
<name>A0ABN9XGD3_9DINO</name>
<gene>
    <name evidence="2" type="ORF">PCOR1329_LOCUS75606</name>
</gene>
<sequence>ARLQEAFRNGTSPYMPGCLGGVDLGVDLGPLLDLTASSCGSELRAAAASAAAEPAPNPTGAALEQQVALDLTASSAAPSPRRLSQTEVEDAAGQAAQADRCAAAAVEVPAQLPAGTGRKHEVQVEPEAIAQAQPQSAQAEQYYIGEEAPENDVQARASPGFVAEEVDAPAGAASGGDAVGRTRTQDSALDLEDSGSDGSPGGATSIACQLLVQRSSWLAL</sequence>
<reference evidence="2" key="1">
    <citation type="submission" date="2023-10" db="EMBL/GenBank/DDBJ databases">
        <authorList>
            <person name="Chen Y."/>
            <person name="Shah S."/>
            <person name="Dougan E. K."/>
            <person name="Thang M."/>
            <person name="Chan C."/>
        </authorList>
    </citation>
    <scope>NUCLEOTIDE SEQUENCE [LARGE SCALE GENOMIC DNA]</scope>
</reference>
<feature type="non-terminal residue" evidence="2">
    <location>
        <position position="1"/>
    </location>
</feature>
<dbReference type="EMBL" id="CAUYUJ010020330">
    <property type="protein sequence ID" value="CAK0897422.1"/>
    <property type="molecule type" value="Genomic_DNA"/>
</dbReference>
<protein>
    <submittedName>
        <fullName evidence="2">Uncharacterized protein</fullName>
    </submittedName>
</protein>
<feature type="region of interest" description="Disordered" evidence="1">
    <location>
        <begin position="74"/>
        <end position="95"/>
    </location>
</feature>
<keyword evidence="3" id="KW-1185">Reference proteome</keyword>
<comment type="caution">
    <text evidence="2">The sequence shown here is derived from an EMBL/GenBank/DDBJ whole genome shotgun (WGS) entry which is preliminary data.</text>
</comment>
<proteinExistence type="predicted"/>
<evidence type="ECO:0000256" key="1">
    <source>
        <dbReference type="SAM" id="MobiDB-lite"/>
    </source>
</evidence>
<accession>A0ABN9XGD3</accession>
<organism evidence="2 3">
    <name type="scientific">Prorocentrum cordatum</name>
    <dbReference type="NCBI Taxonomy" id="2364126"/>
    <lineage>
        <taxon>Eukaryota</taxon>
        <taxon>Sar</taxon>
        <taxon>Alveolata</taxon>
        <taxon>Dinophyceae</taxon>
        <taxon>Prorocentrales</taxon>
        <taxon>Prorocentraceae</taxon>
        <taxon>Prorocentrum</taxon>
    </lineage>
</organism>
<dbReference type="Proteomes" id="UP001189429">
    <property type="component" value="Unassembled WGS sequence"/>
</dbReference>
<evidence type="ECO:0000313" key="2">
    <source>
        <dbReference type="EMBL" id="CAK0897422.1"/>
    </source>
</evidence>